<dbReference type="VEuPathDB" id="TriTrypDB:TRSC58_01005"/>
<keyword evidence="6" id="KW-1185">Reference proteome</keyword>
<dbReference type="InterPro" id="IPR001209">
    <property type="entry name" value="Ribosomal_uS14"/>
</dbReference>
<name>A0A422N7H4_TRYRA</name>
<gene>
    <name evidence="5" type="ORF">TraAM80_07046</name>
</gene>
<dbReference type="Pfam" id="PF00253">
    <property type="entry name" value="Ribosomal_S14"/>
    <property type="match status" value="1"/>
</dbReference>
<keyword evidence="2 5" id="KW-0689">Ribosomal protein</keyword>
<dbReference type="InterPro" id="IPR043140">
    <property type="entry name" value="Ribosomal_uS14_sf"/>
</dbReference>
<evidence type="ECO:0000256" key="4">
    <source>
        <dbReference type="SAM" id="SignalP"/>
    </source>
</evidence>
<dbReference type="AlphaFoldDB" id="A0A422N7H4"/>
<dbReference type="NCBIfam" id="NF004424">
    <property type="entry name" value="PRK05766.1"/>
    <property type="match status" value="1"/>
</dbReference>
<feature type="signal peptide" evidence="4">
    <location>
        <begin position="1"/>
        <end position="33"/>
    </location>
</feature>
<dbReference type="RefSeq" id="XP_029236302.1">
    <property type="nucleotide sequence ID" value="XM_029383859.1"/>
</dbReference>
<keyword evidence="3" id="KW-0687">Ribonucleoprotein</keyword>
<dbReference type="GeneID" id="40330979"/>
<dbReference type="Proteomes" id="UP000283634">
    <property type="component" value="Unassembled WGS sequence"/>
</dbReference>
<dbReference type="GO" id="GO:0022627">
    <property type="term" value="C:cytosolic small ribosomal subunit"/>
    <property type="evidence" value="ECO:0007669"/>
    <property type="project" value="TreeGrafter"/>
</dbReference>
<keyword evidence="4" id="KW-0732">Signal</keyword>
<dbReference type="EMBL" id="MKGL01000276">
    <property type="protein sequence ID" value="RNF01395.1"/>
    <property type="molecule type" value="Genomic_DNA"/>
</dbReference>
<dbReference type="PANTHER" id="PTHR12010">
    <property type="entry name" value="40S RIBOSOMAL PROTEIN S29"/>
    <property type="match status" value="1"/>
</dbReference>
<dbReference type="PANTHER" id="PTHR12010:SF2">
    <property type="entry name" value="40S RIBOSOMAL PROTEIN S29"/>
    <property type="match status" value="1"/>
</dbReference>
<accession>A0A422N7H4</accession>
<evidence type="ECO:0000313" key="6">
    <source>
        <dbReference type="Proteomes" id="UP000283634"/>
    </source>
</evidence>
<proteinExistence type="inferred from homology"/>
<dbReference type="GO" id="GO:0008270">
    <property type="term" value="F:zinc ion binding"/>
    <property type="evidence" value="ECO:0007669"/>
    <property type="project" value="InterPro"/>
</dbReference>
<dbReference type="FunFam" id="4.10.830.10:FF:000002">
    <property type="entry name" value="40S ribosomal protein S29"/>
    <property type="match status" value="1"/>
</dbReference>
<feature type="chain" id="PRO_5019437048" evidence="4">
    <location>
        <begin position="34"/>
        <end position="102"/>
    </location>
</feature>
<protein>
    <submittedName>
        <fullName evidence="5">Ribosomal protein S29</fullName>
    </submittedName>
</protein>
<dbReference type="Gene3D" id="4.10.830.10">
    <property type="entry name" value="30s Ribosomal Protein S14, Chain N"/>
    <property type="match status" value="1"/>
</dbReference>
<dbReference type="GO" id="GO:0002181">
    <property type="term" value="P:cytoplasmic translation"/>
    <property type="evidence" value="ECO:0007669"/>
    <property type="project" value="TreeGrafter"/>
</dbReference>
<evidence type="ECO:0000313" key="5">
    <source>
        <dbReference type="EMBL" id="RNF01395.1"/>
    </source>
</evidence>
<evidence type="ECO:0000256" key="2">
    <source>
        <dbReference type="ARBA" id="ARBA00022980"/>
    </source>
</evidence>
<evidence type="ECO:0000256" key="1">
    <source>
        <dbReference type="ARBA" id="ARBA00009083"/>
    </source>
</evidence>
<comment type="caution">
    <text evidence="5">The sequence shown here is derived from an EMBL/GenBank/DDBJ whole genome shotgun (WGS) entry which is preliminary data.</text>
</comment>
<evidence type="ECO:0000256" key="3">
    <source>
        <dbReference type="ARBA" id="ARBA00023274"/>
    </source>
</evidence>
<comment type="similarity">
    <text evidence="1">Belongs to the universal ribosomal protein uS14 family.</text>
</comment>
<dbReference type="OrthoDB" id="255653at2759"/>
<reference evidence="5 6" key="1">
    <citation type="journal article" date="2018" name="BMC Genomics">
        <title>Genomic comparison of Trypanosoma conorhini and Trypanosoma rangeli to Trypanosoma cruzi strains of high and low virulence.</title>
        <authorList>
            <person name="Bradwell K.R."/>
            <person name="Koparde V.N."/>
            <person name="Matveyev A.V."/>
            <person name="Serrano M.G."/>
            <person name="Alves J.M."/>
            <person name="Parikh H."/>
            <person name="Huang B."/>
            <person name="Lee V."/>
            <person name="Espinosa-Alvarez O."/>
            <person name="Ortiz P.A."/>
            <person name="Costa-Martins A.G."/>
            <person name="Teixeira M.M."/>
            <person name="Buck G.A."/>
        </authorList>
    </citation>
    <scope>NUCLEOTIDE SEQUENCE [LARGE SCALE GENOMIC DNA]</scope>
    <source>
        <strain evidence="5 6">AM80</strain>
    </source>
</reference>
<dbReference type="InterPro" id="IPR039744">
    <property type="entry name" value="RIbosomal_uS14_euk_arc"/>
</dbReference>
<sequence length="102" mass="11933">MKALVSLWLVFLLQRCLPFLLLLLFLCLAQCQCHLLSSPHHSGRRMGHLEQWRSRQKIGMGKGSRHCVICSNQKAIIRKYELNVCRQCFRENATHIGFNKLR</sequence>
<dbReference type="GO" id="GO:0003735">
    <property type="term" value="F:structural constituent of ribosome"/>
    <property type="evidence" value="ECO:0007669"/>
    <property type="project" value="InterPro"/>
</dbReference>
<organism evidence="5 6">
    <name type="scientific">Trypanosoma rangeli</name>
    <dbReference type="NCBI Taxonomy" id="5698"/>
    <lineage>
        <taxon>Eukaryota</taxon>
        <taxon>Discoba</taxon>
        <taxon>Euglenozoa</taxon>
        <taxon>Kinetoplastea</taxon>
        <taxon>Metakinetoplastina</taxon>
        <taxon>Trypanosomatida</taxon>
        <taxon>Trypanosomatidae</taxon>
        <taxon>Trypanosoma</taxon>
        <taxon>Herpetosoma</taxon>
    </lineage>
</organism>